<evidence type="ECO:0000313" key="2">
    <source>
        <dbReference type="Proteomes" id="UP001157418"/>
    </source>
</evidence>
<keyword evidence="2" id="KW-1185">Reference proteome</keyword>
<organism evidence="1 2">
    <name type="scientific">Lactuca virosa</name>
    <dbReference type="NCBI Taxonomy" id="75947"/>
    <lineage>
        <taxon>Eukaryota</taxon>
        <taxon>Viridiplantae</taxon>
        <taxon>Streptophyta</taxon>
        <taxon>Embryophyta</taxon>
        <taxon>Tracheophyta</taxon>
        <taxon>Spermatophyta</taxon>
        <taxon>Magnoliopsida</taxon>
        <taxon>eudicotyledons</taxon>
        <taxon>Gunneridae</taxon>
        <taxon>Pentapetalae</taxon>
        <taxon>asterids</taxon>
        <taxon>campanulids</taxon>
        <taxon>Asterales</taxon>
        <taxon>Asteraceae</taxon>
        <taxon>Cichorioideae</taxon>
        <taxon>Cichorieae</taxon>
        <taxon>Lactucinae</taxon>
        <taxon>Lactuca</taxon>
    </lineage>
</organism>
<reference evidence="1 2" key="1">
    <citation type="submission" date="2022-01" db="EMBL/GenBank/DDBJ databases">
        <authorList>
            <person name="Xiong W."/>
            <person name="Schranz E."/>
        </authorList>
    </citation>
    <scope>NUCLEOTIDE SEQUENCE [LARGE SCALE GENOMIC DNA]</scope>
</reference>
<dbReference type="Proteomes" id="UP001157418">
    <property type="component" value="Unassembled WGS sequence"/>
</dbReference>
<protein>
    <submittedName>
        <fullName evidence="1">Uncharacterized protein</fullName>
    </submittedName>
</protein>
<dbReference type="EMBL" id="CAKMRJ010004445">
    <property type="protein sequence ID" value="CAH1437843.1"/>
    <property type="molecule type" value="Genomic_DNA"/>
</dbReference>
<sequence>MIFSPPIFFKCNNGRNNSLTITSSEVFRRQPHLPRPSSFYASSSPNPLLLLLPRSRTSCGSHLYKSSISAAFAWWYQVWTSLSPRMRGREGGVEAAGEYWFWI</sequence>
<comment type="caution">
    <text evidence="1">The sequence shown here is derived from an EMBL/GenBank/DDBJ whole genome shotgun (WGS) entry which is preliminary data.</text>
</comment>
<proteinExistence type="predicted"/>
<evidence type="ECO:0000313" key="1">
    <source>
        <dbReference type="EMBL" id="CAH1437843.1"/>
    </source>
</evidence>
<dbReference type="AlphaFoldDB" id="A0AAU9NJ21"/>
<name>A0AAU9NJ21_9ASTR</name>
<gene>
    <name evidence="1" type="ORF">LVIROSA_LOCUS24137</name>
</gene>
<accession>A0AAU9NJ21</accession>